<name>A0ABX2JFM1_9SPHN</name>
<sequence length="68" mass="7738">MVRARVEARGISLAALSRMIGRNEAFVQQWLEQGTPRKLDEDDRLRMAMALDVDEVSLGARMPWRPVA</sequence>
<keyword evidence="2" id="KW-1185">Reference proteome</keyword>
<evidence type="ECO:0000313" key="2">
    <source>
        <dbReference type="Proteomes" id="UP000621447"/>
    </source>
</evidence>
<comment type="caution">
    <text evidence="1">The sequence shown here is derived from an EMBL/GenBank/DDBJ whole genome shotgun (WGS) entry which is preliminary data.</text>
</comment>
<organism evidence="1 2">
    <name type="scientific">Sphingomonas hominis</name>
    <dbReference type="NCBI Taxonomy" id="2741495"/>
    <lineage>
        <taxon>Bacteria</taxon>
        <taxon>Pseudomonadati</taxon>
        <taxon>Pseudomonadota</taxon>
        <taxon>Alphaproteobacteria</taxon>
        <taxon>Sphingomonadales</taxon>
        <taxon>Sphingomonadaceae</taxon>
        <taxon>Sphingomonas</taxon>
    </lineage>
</organism>
<accession>A0ABX2JFM1</accession>
<dbReference type="EMBL" id="JABULH010000001">
    <property type="protein sequence ID" value="NTS64140.1"/>
    <property type="molecule type" value="Genomic_DNA"/>
</dbReference>
<evidence type="ECO:0008006" key="3">
    <source>
        <dbReference type="Google" id="ProtNLM"/>
    </source>
</evidence>
<protein>
    <recommendedName>
        <fullName evidence="3">XRE family transcriptional regulator</fullName>
    </recommendedName>
</protein>
<gene>
    <name evidence="1" type="ORF">HRV97_03060</name>
</gene>
<evidence type="ECO:0000313" key="1">
    <source>
        <dbReference type="EMBL" id="NTS64140.1"/>
    </source>
</evidence>
<proteinExistence type="predicted"/>
<dbReference type="Proteomes" id="UP000621447">
    <property type="component" value="Unassembled WGS sequence"/>
</dbReference>
<reference evidence="1 2" key="1">
    <citation type="submission" date="2020-06" db="EMBL/GenBank/DDBJ databases">
        <title>Sphingomonas hominis sp. nov., a member of the Sphingomonas, isolated from the hair of a 22-year-old girl.</title>
        <authorList>
            <person name="Zhang D.-F."/>
            <person name="Cui X.-W."/>
        </authorList>
    </citation>
    <scope>NUCLEOTIDE SEQUENCE [LARGE SCALE GENOMIC DNA]</scope>
    <source>
        <strain evidence="1 2">HHU CXW</strain>
    </source>
</reference>
<dbReference type="RefSeq" id="WP_174192192.1">
    <property type="nucleotide sequence ID" value="NZ_JABULH010000001.1"/>
</dbReference>